<evidence type="ECO:0000313" key="3">
    <source>
        <dbReference type="Proteomes" id="UP001245285"/>
    </source>
</evidence>
<dbReference type="PROSITE" id="PS51257">
    <property type="entry name" value="PROKAR_LIPOPROTEIN"/>
    <property type="match status" value="1"/>
</dbReference>
<feature type="signal peptide" evidence="1">
    <location>
        <begin position="1"/>
        <end position="19"/>
    </location>
</feature>
<dbReference type="RefSeq" id="WP_311495573.1">
    <property type="nucleotide sequence ID" value="NZ_JAVRHO010000017.1"/>
</dbReference>
<keyword evidence="3" id="KW-1185">Reference proteome</keyword>
<dbReference type="Proteomes" id="UP001245285">
    <property type="component" value="Unassembled WGS sequence"/>
</dbReference>
<keyword evidence="1" id="KW-0732">Signal</keyword>
<name>A0ABU3CM91_9FLAO</name>
<dbReference type="EMBL" id="JAVRHO010000017">
    <property type="protein sequence ID" value="MDT0647464.1"/>
    <property type="molecule type" value="Genomic_DNA"/>
</dbReference>
<comment type="caution">
    <text evidence="2">The sequence shown here is derived from an EMBL/GenBank/DDBJ whole genome shotgun (WGS) entry which is preliminary data.</text>
</comment>
<protein>
    <recommendedName>
        <fullName evidence="4">DUF4382 domain-containing protein</fullName>
    </recommendedName>
</protein>
<evidence type="ECO:0008006" key="4">
    <source>
        <dbReference type="Google" id="ProtNLM"/>
    </source>
</evidence>
<gene>
    <name evidence="2" type="ORF">RM545_12250</name>
</gene>
<reference evidence="2 3" key="1">
    <citation type="submission" date="2023-09" db="EMBL/GenBank/DDBJ databases">
        <authorList>
            <person name="Rey-Velasco X."/>
        </authorList>
    </citation>
    <scope>NUCLEOTIDE SEQUENCE [LARGE SCALE GENOMIC DNA]</scope>
    <source>
        <strain evidence="2 3">F260</strain>
    </source>
</reference>
<evidence type="ECO:0000256" key="1">
    <source>
        <dbReference type="SAM" id="SignalP"/>
    </source>
</evidence>
<proteinExistence type="predicted"/>
<organism evidence="2 3">
    <name type="scientific">Autumnicola lenta</name>
    <dbReference type="NCBI Taxonomy" id="3075593"/>
    <lineage>
        <taxon>Bacteria</taxon>
        <taxon>Pseudomonadati</taxon>
        <taxon>Bacteroidota</taxon>
        <taxon>Flavobacteriia</taxon>
        <taxon>Flavobacteriales</taxon>
        <taxon>Flavobacteriaceae</taxon>
        <taxon>Autumnicola</taxon>
    </lineage>
</organism>
<accession>A0ABU3CM91</accession>
<evidence type="ECO:0000313" key="2">
    <source>
        <dbReference type="EMBL" id="MDT0647464.1"/>
    </source>
</evidence>
<feature type="chain" id="PRO_5046943942" description="DUF4382 domain-containing protein" evidence="1">
    <location>
        <begin position="20"/>
        <end position="158"/>
    </location>
</feature>
<sequence>MKKATALLFSFFIMFLAFSCDTDIDDADVNFIILDLKSNEDITFTNPTFTLNLYGENDTITNATEVLLASQNYEVEELPSQIRMEIPEDPYAPIPDLTDNNNARFYMEIEWDSDNNGQLCQGDIDLNYGIQNVELININRRDPQEIILTRVPETVPCE</sequence>